<evidence type="ECO:0000256" key="1">
    <source>
        <dbReference type="SAM" id="MobiDB-lite"/>
    </source>
</evidence>
<dbReference type="Proteomes" id="UP000076738">
    <property type="component" value="Unassembled WGS sequence"/>
</dbReference>
<reference evidence="2 3" key="1">
    <citation type="journal article" date="2016" name="Mol. Biol. Evol.">
        <title>Comparative Genomics of Early-Diverging Mushroom-Forming Fungi Provides Insights into the Origins of Lignocellulose Decay Capabilities.</title>
        <authorList>
            <person name="Nagy L.G."/>
            <person name="Riley R."/>
            <person name="Tritt A."/>
            <person name="Adam C."/>
            <person name="Daum C."/>
            <person name="Floudas D."/>
            <person name="Sun H."/>
            <person name="Yadav J.S."/>
            <person name="Pangilinan J."/>
            <person name="Larsson K.H."/>
            <person name="Matsuura K."/>
            <person name="Barry K."/>
            <person name="Labutti K."/>
            <person name="Kuo R."/>
            <person name="Ohm R.A."/>
            <person name="Bhattacharya S.S."/>
            <person name="Shirouzu T."/>
            <person name="Yoshinaga Y."/>
            <person name="Martin F.M."/>
            <person name="Grigoriev I.V."/>
            <person name="Hibbett D.S."/>
        </authorList>
    </citation>
    <scope>NUCLEOTIDE SEQUENCE [LARGE SCALE GENOMIC DNA]</scope>
    <source>
        <strain evidence="2 3">TUFC12733</strain>
    </source>
</reference>
<feature type="region of interest" description="Disordered" evidence="1">
    <location>
        <begin position="127"/>
        <end position="147"/>
    </location>
</feature>
<organism evidence="2 3">
    <name type="scientific">Calocera viscosa (strain TUFC12733)</name>
    <dbReference type="NCBI Taxonomy" id="1330018"/>
    <lineage>
        <taxon>Eukaryota</taxon>
        <taxon>Fungi</taxon>
        <taxon>Dikarya</taxon>
        <taxon>Basidiomycota</taxon>
        <taxon>Agaricomycotina</taxon>
        <taxon>Dacrymycetes</taxon>
        <taxon>Dacrymycetales</taxon>
        <taxon>Dacrymycetaceae</taxon>
        <taxon>Calocera</taxon>
    </lineage>
</organism>
<gene>
    <name evidence="2" type="ORF">CALVIDRAFT_135294</name>
</gene>
<accession>A0A167LXR0</accession>
<protein>
    <submittedName>
        <fullName evidence="2">Uncharacterized protein</fullName>
    </submittedName>
</protein>
<dbReference type="AlphaFoldDB" id="A0A167LXR0"/>
<proteinExistence type="predicted"/>
<sequence length="254" mass="27599">MPPLDTPRQRRPAVTLLGNPSPPLVRSIAADDPSPALRPRVRKAAAFKHGGDARGLQGGDQGRLLCLLAGRTAWGARAMVRNGRQWGPVGCYSSSCLCERAEEVLHVPASAAAVDLPLVYFASPPSASASRVHASGNPRRRRYEPRGGTSVCAWGGARRESGRRGARSGRNLRSSLSIVMRSRTEMPPAGRRSPEHNGAYSRAASQFFPLTSFEAVPAVHLCLGLVWLWSEDRTCIPVVWWNDGWNSTEEWGDV</sequence>
<keyword evidence="3" id="KW-1185">Reference proteome</keyword>
<name>A0A167LXR0_CALVF</name>
<dbReference type="EMBL" id="KV417285">
    <property type="protein sequence ID" value="KZO96138.1"/>
    <property type="molecule type" value="Genomic_DNA"/>
</dbReference>
<evidence type="ECO:0000313" key="2">
    <source>
        <dbReference type="EMBL" id="KZO96138.1"/>
    </source>
</evidence>
<evidence type="ECO:0000313" key="3">
    <source>
        <dbReference type="Proteomes" id="UP000076738"/>
    </source>
</evidence>